<evidence type="ECO:0000313" key="3">
    <source>
        <dbReference type="Proteomes" id="UP000604475"/>
    </source>
</evidence>
<keyword evidence="3" id="KW-1185">Reference proteome</keyword>
<accession>A0A937UPT6</accession>
<dbReference type="GO" id="GO:0051920">
    <property type="term" value="F:peroxiredoxin activity"/>
    <property type="evidence" value="ECO:0007669"/>
    <property type="project" value="InterPro"/>
</dbReference>
<gene>
    <name evidence="2" type="ORF">I7412_10385</name>
</gene>
<evidence type="ECO:0000313" key="2">
    <source>
        <dbReference type="EMBL" id="MBL7627570.1"/>
    </source>
</evidence>
<dbReference type="Proteomes" id="UP000604475">
    <property type="component" value="Unassembled WGS sequence"/>
</dbReference>
<dbReference type="InterPro" id="IPR003779">
    <property type="entry name" value="CMD-like"/>
</dbReference>
<dbReference type="Pfam" id="PF02627">
    <property type="entry name" value="CMD"/>
    <property type="match status" value="1"/>
</dbReference>
<dbReference type="Gene3D" id="1.20.1290.10">
    <property type="entry name" value="AhpD-like"/>
    <property type="match status" value="1"/>
</dbReference>
<dbReference type="RefSeq" id="WP_202998812.1">
    <property type="nucleotide sequence ID" value="NZ_JADWYU010000096.1"/>
</dbReference>
<name>A0A937UPT6_9ACTN</name>
<sequence length="212" mass="23957">MARIEPLTIKQWPPRMRQALAAMLPPEPRHPRPVREDRPMSMNTLGTLAHHPALSQAFFTFNGHVIMATTLSERQRELLVLRVATLRQSAYEWAQHLYMGRDAGLTDEEIARISWGPDAPFWTPLESALLRAVDELVADGAISQPTWDVLASDLDAQQLLDVIFTVGAYETIAWMMRSFDLALDPELIELRSKPYVAPVHAPNEASVKRQEP</sequence>
<reference evidence="2" key="1">
    <citation type="submission" date="2020-12" db="EMBL/GenBank/DDBJ databases">
        <title>Genomic characterization of non-nitrogen-fixing Frankia strains.</title>
        <authorList>
            <person name="Carlos-Shanley C."/>
            <person name="Guerra T."/>
            <person name="Hahn D."/>
        </authorList>
    </citation>
    <scope>NUCLEOTIDE SEQUENCE</scope>
    <source>
        <strain evidence="2">CN6</strain>
    </source>
</reference>
<dbReference type="PANTHER" id="PTHR34846">
    <property type="entry name" value="4-CARBOXYMUCONOLACTONE DECARBOXYLASE FAMILY PROTEIN (AFU_ORTHOLOGUE AFUA_6G11590)"/>
    <property type="match status" value="1"/>
</dbReference>
<dbReference type="SUPFAM" id="SSF69118">
    <property type="entry name" value="AhpD-like"/>
    <property type="match status" value="1"/>
</dbReference>
<evidence type="ECO:0000259" key="1">
    <source>
        <dbReference type="Pfam" id="PF02627"/>
    </source>
</evidence>
<organism evidence="2 3">
    <name type="scientific">Frankia nepalensis</name>
    <dbReference type="NCBI Taxonomy" id="1836974"/>
    <lineage>
        <taxon>Bacteria</taxon>
        <taxon>Bacillati</taxon>
        <taxon>Actinomycetota</taxon>
        <taxon>Actinomycetes</taxon>
        <taxon>Frankiales</taxon>
        <taxon>Frankiaceae</taxon>
        <taxon>Frankia</taxon>
    </lineage>
</organism>
<protein>
    <submittedName>
        <fullName evidence="2">Carboxymuconolactone decarboxylase family protein</fullName>
    </submittedName>
</protein>
<dbReference type="InterPro" id="IPR029032">
    <property type="entry name" value="AhpD-like"/>
</dbReference>
<dbReference type="PANTHER" id="PTHR34846:SF5">
    <property type="entry name" value="CARBOXYMUCONOLACTONE DECARBOXYLASE-LIKE DOMAIN-CONTAINING PROTEIN"/>
    <property type="match status" value="1"/>
</dbReference>
<proteinExistence type="predicted"/>
<dbReference type="AlphaFoldDB" id="A0A937UPT6"/>
<comment type="caution">
    <text evidence="2">The sequence shown here is derived from an EMBL/GenBank/DDBJ whole genome shotgun (WGS) entry which is preliminary data.</text>
</comment>
<dbReference type="EMBL" id="JAEACQ010000162">
    <property type="protein sequence ID" value="MBL7627570.1"/>
    <property type="molecule type" value="Genomic_DNA"/>
</dbReference>
<feature type="domain" description="Carboxymuconolactone decarboxylase-like" evidence="1">
    <location>
        <begin position="52"/>
        <end position="135"/>
    </location>
</feature>